<feature type="domain" description="AMP-binding enzyme C-terminal" evidence="7">
    <location>
        <begin position="560"/>
        <end position="638"/>
    </location>
</feature>
<gene>
    <name evidence="10" type="primary">LOC112273450</name>
    <name evidence="9" type="ORF">PHYPA_025441</name>
</gene>
<dbReference type="Pfam" id="PF13193">
    <property type="entry name" value="AMP-binding_C"/>
    <property type="match status" value="1"/>
</dbReference>
<dbReference type="InterPro" id="IPR042099">
    <property type="entry name" value="ANL_N_sf"/>
</dbReference>
<dbReference type="FunFam" id="3.40.50.12780:FF:000001">
    <property type="entry name" value="Acetyl-coenzyme A synthetase"/>
    <property type="match status" value="1"/>
</dbReference>
<dbReference type="FunFam" id="3.30.300.30:FF:000004">
    <property type="entry name" value="Acetyl-coenzyme A synthetase"/>
    <property type="match status" value="1"/>
</dbReference>
<name>A0A2K1IW44_PHYPA</name>
<dbReference type="InterPro" id="IPR045851">
    <property type="entry name" value="AMP-bd_C_sf"/>
</dbReference>
<dbReference type="InterPro" id="IPR020845">
    <property type="entry name" value="AMP-binding_CS"/>
</dbReference>
<sequence>MAGSIGLQLCSAVEEREERALVPVPREFQSRALIKSREQYEEMYKQSIQDPSRFWGKIASQFYWHRMWDTSKPVFRSNFDIRQGPIFNEWFKGGFTNICYNALDKHVNEGRGEQVAMLWEGNDVGHEMRLTYSDVLQKTCQLANYLRKRGVKKGDRVCIYMPMVPELPIAMLACARIGAIHSVIFGGFSAESLAGRILDCKSDVLLSCSAVQRGAKVLNLKVIVDEALQLCLEKESFQPGTVLIYDNKNAVPRSKVKWVAGRDLWWQDEVRSCSTVAPVEWMEAEDPLFLLYTSGSTGKPKGVLHTIGGYMVYAATSFEYVFDYQPGDIFWCTADCGWITGHTYICYGPLLNGATQVVFEGVPTYPSPSRWWEIIEKYKVSIFYTAPTAIRSLEALGDKHVTKHNLSSLRVLGTVGEAINAKAWHWYHRVVGQGRCPIVDTWWQTETGGIMITPLPGAWSLKPGSATLPFFGVQPVVLDQDGKEQDGPCSGYLCIKGAWPGMARTLYGDHKRFAETYFTTWPGLYVTGDGCQREANGYITLTGRVDDVVNVSGHRISIGEVESALTSHKLCAETAAVAFDHDVKGQGIYAFVTLVEGAKPSEQLKNEIKAAVRKEIGSFAVPDVIQWAPGLPKTRSGKIMRRILRKIAANQFDELGDVSSLADPAVVEQLVEGKRGGARISKL</sequence>
<dbReference type="PROSITE" id="PS00455">
    <property type="entry name" value="AMP_BINDING"/>
    <property type="match status" value="1"/>
</dbReference>
<reference evidence="9 11" key="1">
    <citation type="journal article" date="2008" name="Science">
        <title>The Physcomitrella genome reveals evolutionary insights into the conquest of land by plants.</title>
        <authorList>
            <person name="Rensing S."/>
            <person name="Lang D."/>
            <person name="Zimmer A."/>
            <person name="Terry A."/>
            <person name="Salamov A."/>
            <person name="Shapiro H."/>
            <person name="Nishiyama T."/>
            <person name="Perroud P.-F."/>
            <person name="Lindquist E."/>
            <person name="Kamisugi Y."/>
            <person name="Tanahashi T."/>
            <person name="Sakakibara K."/>
            <person name="Fujita T."/>
            <person name="Oishi K."/>
            <person name="Shin-I T."/>
            <person name="Kuroki Y."/>
            <person name="Toyoda A."/>
            <person name="Suzuki Y."/>
            <person name="Hashimoto A."/>
            <person name="Yamaguchi K."/>
            <person name="Sugano A."/>
            <person name="Kohara Y."/>
            <person name="Fujiyama A."/>
            <person name="Anterola A."/>
            <person name="Aoki S."/>
            <person name="Ashton N."/>
            <person name="Barbazuk W.B."/>
            <person name="Barker E."/>
            <person name="Bennetzen J."/>
            <person name="Bezanilla M."/>
            <person name="Blankenship R."/>
            <person name="Cho S.H."/>
            <person name="Dutcher S."/>
            <person name="Estelle M."/>
            <person name="Fawcett J.A."/>
            <person name="Gundlach H."/>
            <person name="Hanada K."/>
            <person name="Heyl A."/>
            <person name="Hicks K.A."/>
            <person name="Hugh J."/>
            <person name="Lohr M."/>
            <person name="Mayer K."/>
            <person name="Melkozernov A."/>
            <person name="Murata T."/>
            <person name="Nelson D."/>
            <person name="Pils B."/>
            <person name="Prigge M."/>
            <person name="Reiss B."/>
            <person name="Renner T."/>
            <person name="Rombauts S."/>
            <person name="Rushton P."/>
            <person name="Sanderfoot A."/>
            <person name="Schween G."/>
            <person name="Shiu S.-H."/>
            <person name="Stueber K."/>
            <person name="Theodoulou F.L."/>
            <person name="Tu H."/>
            <person name="Van de Peer Y."/>
            <person name="Verrier P.J."/>
            <person name="Waters E."/>
            <person name="Wood A."/>
            <person name="Yang L."/>
            <person name="Cove D."/>
            <person name="Cuming A."/>
            <person name="Hasebe M."/>
            <person name="Lucas S."/>
            <person name="Mishler D.B."/>
            <person name="Reski R."/>
            <person name="Grigoriev I."/>
            <person name="Quatrano R.S."/>
            <person name="Boore J.L."/>
        </authorList>
    </citation>
    <scope>NUCLEOTIDE SEQUENCE [LARGE SCALE GENOMIC DNA]</scope>
    <source>
        <strain evidence="10 11">cv. Gransden 2004</strain>
    </source>
</reference>
<dbReference type="EC" id="6.2.1.1" evidence="5"/>
<dbReference type="Gene3D" id="3.40.50.12780">
    <property type="entry name" value="N-terminal domain of ligase-like"/>
    <property type="match status" value="1"/>
</dbReference>
<dbReference type="Proteomes" id="UP000006727">
    <property type="component" value="Chromosome 20"/>
</dbReference>
<protein>
    <recommendedName>
        <fullName evidence="5">Acetyl-coenzyme A synthetase</fullName>
        <ecNumber evidence="5">6.2.1.1</ecNumber>
    </recommendedName>
</protein>
<proteinExistence type="inferred from homology"/>
<organism evidence="9">
    <name type="scientific">Physcomitrium patens</name>
    <name type="common">Spreading-leaved earth moss</name>
    <name type="synonym">Physcomitrella patens</name>
    <dbReference type="NCBI Taxonomy" id="3218"/>
    <lineage>
        <taxon>Eukaryota</taxon>
        <taxon>Viridiplantae</taxon>
        <taxon>Streptophyta</taxon>
        <taxon>Embryophyta</taxon>
        <taxon>Bryophyta</taxon>
        <taxon>Bryophytina</taxon>
        <taxon>Bryopsida</taxon>
        <taxon>Funariidae</taxon>
        <taxon>Funariales</taxon>
        <taxon>Funariaceae</taxon>
        <taxon>Physcomitrium</taxon>
    </lineage>
</organism>
<dbReference type="EMBL" id="ABEU02000020">
    <property type="protein sequence ID" value="PNR33497.1"/>
    <property type="molecule type" value="Genomic_DNA"/>
</dbReference>
<dbReference type="InterPro" id="IPR000873">
    <property type="entry name" value="AMP-dep_synth/lig_dom"/>
</dbReference>
<dbReference type="NCBIfam" id="TIGR02188">
    <property type="entry name" value="Ac_CoA_lig_AcsA"/>
    <property type="match status" value="1"/>
</dbReference>
<evidence type="ECO:0000256" key="1">
    <source>
        <dbReference type="ARBA" id="ARBA00006432"/>
    </source>
</evidence>
<evidence type="ECO:0000256" key="4">
    <source>
        <dbReference type="ARBA" id="ARBA00022840"/>
    </source>
</evidence>
<evidence type="ECO:0000313" key="11">
    <source>
        <dbReference type="Proteomes" id="UP000006727"/>
    </source>
</evidence>
<dbReference type="NCBIfam" id="NF001208">
    <property type="entry name" value="PRK00174.1"/>
    <property type="match status" value="1"/>
</dbReference>
<dbReference type="GeneID" id="112273450"/>
<dbReference type="SUPFAM" id="SSF56801">
    <property type="entry name" value="Acetyl-CoA synthetase-like"/>
    <property type="match status" value="1"/>
</dbReference>
<dbReference type="KEGG" id="ppp:112273450"/>
<dbReference type="EnsemblPlants" id="Pp3c20_22210V3.1">
    <property type="protein sequence ID" value="Pp3c20_22210V3.1"/>
    <property type="gene ID" value="Pp3c20_22210"/>
</dbReference>
<dbReference type="STRING" id="3218.A0A2K1IW44"/>
<dbReference type="GO" id="GO:0019427">
    <property type="term" value="P:acetyl-CoA biosynthetic process from acetate"/>
    <property type="evidence" value="ECO:0007669"/>
    <property type="project" value="InterPro"/>
</dbReference>
<keyword evidence="4 5" id="KW-0067">ATP-binding</keyword>
<dbReference type="CDD" id="cd05966">
    <property type="entry name" value="ACS"/>
    <property type="match status" value="1"/>
</dbReference>
<evidence type="ECO:0000313" key="10">
    <source>
        <dbReference type="EnsemblPlants" id="Pp3c20_22210V3.1"/>
    </source>
</evidence>
<comment type="similarity">
    <text evidence="1 5">Belongs to the ATP-dependent AMP-binding enzyme family.</text>
</comment>
<dbReference type="Gramene" id="Pp3c20_22210V3.1">
    <property type="protein sequence ID" value="Pp3c20_22210V3.1"/>
    <property type="gene ID" value="Pp3c20_22210"/>
</dbReference>
<comment type="catalytic activity">
    <reaction evidence="5">
        <text>acetate + ATP + CoA = acetyl-CoA + AMP + diphosphate</text>
        <dbReference type="Rhea" id="RHEA:23176"/>
        <dbReference type="ChEBI" id="CHEBI:30089"/>
        <dbReference type="ChEBI" id="CHEBI:30616"/>
        <dbReference type="ChEBI" id="CHEBI:33019"/>
        <dbReference type="ChEBI" id="CHEBI:57287"/>
        <dbReference type="ChEBI" id="CHEBI:57288"/>
        <dbReference type="ChEBI" id="CHEBI:456215"/>
        <dbReference type="EC" id="6.2.1.1"/>
    </reaction>
</comment>
<evidence type="ECO:0000256" key="5">
    <source>
        <dbReference type="RuleBase" id="RU361147"/>
    </source>
</evidence>
<dbReference type="Pfam" id="PF00501">
    <property type="entry name" value="AMP-binding"/>
    <property type="match status" value="1"/>
</dbReference>
<evidence type="ECO:0000256" key="3">
    <source>
        <dbReference type="ARBA" id="ARBA00022741"/>
    </source>
</evidence>
<keyword evidence="3 5" id="KW-0547">Nucleotide-binding</keyword>
<evidence type="ECO:0000256" key="2">
    <source>
        <dbReference type="ARBA" id="ARBA00022598"/>
    </source>
</evidence>
<dbReference type="Pfam" id="PF16177">
    <property type="entry name" value="ACAS_N"/>
    <property type="match status" value="1"/>
</dbReference>
<evidence type="ECO:0000313" key="9">
    <source>
        <dbReference type="EMBL" id="PNR33497.1"/>
    </source>
</evidence>
<dbReference type="AlphaFoldDB" id="A0A2K1IW44"/>
<dbReference type="PANTHER" id="PTHR24095">
    <property type="entry name" value="ACETYL-COENZYME A SYNTHETASE"/>
    <property type="match status" value="1"/>
</dbReference>
<dbReference type="InterPro" id="IPR032387">
    <property type="entry name" value="ACAS_N"/>
</dbReference>
<dbReference type="GO" id="GO:0003987">
    <property type="term" value="F:acetate-CoA ligase activity"/>
    <property type="evidence" value="ECO:0000318"/>
    <property type="project" value="GO_Central"/>
</dbReference>
<dbReference type="InterPro" id="IPR011904">
    <property type="entry name" value="Ac_CoA_lig"/>
</dbReference>
<keyword evidence="2 5" id="KW-0436">Ligase</keyword>
<feature type="domain" description="AMP-dependent synthetase/ligase" evidence="6">
    <location>
        <begin position="109"/>
        <end position="504"/>
    </location>
</feature>
<evidence type="ECO:0000259" key="8">
    <source>
        <dbReference type="Pfam" id="PF16177"/>
    </source>
</evidence>
<dbReference type="GO" id="GO:0005524">
    <property type="term" value="F:ATP binding"/>
    <property type="evidence" value="ECO:0007669"/>
    <property type="project" value="UniProtKB-UniRule"/>
</dbReference>
<dbReference type="PANTHER" id="PTHR24095:SF248">
    <property type="entry name" value="ACETYL-COENZYME A SYNTHETASE"/>
    <property type="match status" value="1"/>
</dbReference>
<evidence type="ECO:0000259" key="7">
    <source>
        <dbReference type="Pfam" id="PF13193"/>
    </source>
</evidence>
<dbReference type="PaxDb" id="3218-PP1S40_30V6.1"/>
<dbReference type="GO" id="GO:0006085">
    <property type="term" value="P:acetyl-CoA biosynthetic process"/>
    <property type="evidence" value="ECO:0000318"/>
    <property type="project" value="GO_Central"/>
</dbReference>
<reference evidence="9 11" key="2">
    <citation type="journal article" date="2018" name="Plant J.">
        <title>The Physcomitrella patens chromosome-scale assembly reveals moss genome structure and evolution.</title>
        <authorList>
            <person name="Lang D."/>
            <person name="Ullrich K.K."/>
            <person name="Murat F."/>
            <person name="Fuchs J."/>
            <person name="Jenkins J."/>
            <person name="Haas F.B."/>
            <person name="Piednoel M."/>
            <person name="Gundlach H."/>
            <person name="Van Bel M."/>
            <person name="Meyberg R."/>
            <person name="Vives C."/>
            <person name="Morata J."/>
            <person name="Symeonidi A."/>
            <person name="Hiss M."/>
            <person name="Muchero W."/>
            <person name="Kamisugi Y."/>
            <person name="Saleh O."/>
            <person name="Blanc G."/>
            <person name="Decker E.L."/>
            <person name="van Gessel N."/>
            <person name="Grimwood J."/>
            <person name="Hayes R.D."/>
            <person name="Graham S.W."/>
            <person name="Gunter L.E."/>
            <person name="McDaniel S.F."/>
            <person name="Hoernstein S.N.W."/>
            <person name="Larsson A."/>
            <person name="Li F.W."/>
            <person name="Perroud P.F."/>
            <person name="Phillips J."/>
            <person name="Ranjan P."/>
            <person name="Rokshar D.S."/>
            <person name="Rothfels C.J."/>
            <person name="Schneider L."/>
            <person name="Shu S."/>
            <person name="Stevenson D.W."/>
            <person name="Thummler F."/>
            <person name="Tillich M."/>
            <person name="Villarreal Aguilar J.C."/>
            <person name="Widiez T."/>
            <person name="Wong G.K."/>
            <person name="Wymore A."/>
            <person name="Zhang Y."/>
            <person name="Zimmer A.D."/>
            <person name="Quatrano R.S."/>
            <person name="Mayer K.F.X."/>
            <person name="Goodstein D."/>
            <person name="Casacuberta J.M."/>
            <person name="Vandepoele K."/>
            <person name="Reski R."/>
            <person name="Cuming A.C."/>
            <person name="Tuskan G.A."/>
            <person name="Maumus F."/>
            <person name="Salse J."/>
            <person name="Schmutz J."/>
            <person name="Rensing S.A."/>
        </authorList>
    </citation>
    <scope>NUCLEOTIDE SEQUENCE [LARGE SCALE GENOMIC DNA]</scope>
    <source>
        <strain evidence="10 11">cv. Gransden 2004</strain>
    </source>
</reference>
<dbReference type="Gene3D" id="3.30.300.30">
    <property type="match status" value="1"/>
</dbReference>
<dbReference type="InterPro" id="IPR025110">
    <property type="entry name" value="AMP-bd_C"/>
</dbReference>
<dbReference type="EnsemblPlants" id="Pp3c20_22210V3.2">
    <property type="protein sequence ID" value="Pp3c20_22210V3.2"/>
    <property type="gene ID" value="Pp3c20_22210"/>
</dbReference>
<feature type="domain" description="Acetyl-coenzyme A synthetase N-terminal" evidence="8">
    <location>
        <begin position="40"/>
        <end position="102"/>
    </location>
</feature>
<reference evidence="10" key="3">
    <citation type="submission" date="2020-12" db="UniProtKB">
        <authorList>
            <consortium name="EnsemblPlants"/>
        </authorList>
    </citation>
    <scope>IDENTIFICATION</scope>
</reference>
<dbReference type="Gramene" id="Pp3c20_22210V3.2">
    <property type="protein sequence ID" value="Pp3c20_22210V3.2"/>
    <property type="gene ID" value="Pp3c20_22210"/>
</dbReference>
<dbReference type="RefSeq" id="XP_024358030.1">
    <property type="nucleotide sequence ID" value="XM_024502262.2"/>
</dbReference>
<accession>A0A2K1IW44</accession>
<dbReference type="GO" id="GO:0016208">
    <property type="term" value="F:AMP binding"/>
    <property type="evidence" value="ECO:0007669"/>
    <property type="project" value="InterPro"/>
</dbReference>
<evidence type="ECO:0000259" key="6">
    <source>
        <dbReference type="Pfam" id="PF00501"/>
    </source>
</evidence>
<keyword evidence="11" id="KW-1185">Reference proteome</keyword>
<dbReference type="OrthoDB" id="1706066at2759"/>
<dbReference type="OMA" id="DCDVVWV"/>